<dbReference type="EMBL" id="JAFIMR010000070">
    <property type="protein sequence ID" value="KAI1850483.1"/>
    <property type="molecule type" value="Genomic_DNA"/>
</dbReference>
<accession>A0A9P9W8E7</accession>
<sequence length="389" mass="44079">MDRSPVSRQNSYTSYGKALKVVREAILGKPNLREVLAATSELVISTLSFDPNAYDWSVHVWGQYRLLNIVSEQGTLCDDVIQSTFYACYQVSIVRPIDMASGRDSQFDTPSWLAFPAPSDTWFGGVAGAGIAQQTVMKAMVRIPRLWRLVHCFRLHPGEKTDRAAAELGAELFKLSLEPWIVKLINSQVLIVSHHEKPNADSEYLRLFSFKIPSVRMLCLLFDYWQSRILICGCLQTLFSLSPNAFTDWPFNITAVQHADVVAASNLMACADEMSALGNIAPIARLRFSPTTMNAFSAWNRLERRARRQVAQSPGEDAEHKRIALAAAQMQRRCCGLMSRWIDFWKPRDDGSELERFHCQMHIHCEFMECGEVPVYLRQVPALRTQDIS</sequence>
<organism evidence="1 3">
    <name type="scientific">Neoarthrinium moseri</name>
    <dbReference type="NCBI Taxonomy" id="1658444"/>
    <lineage>
        <taxon>Eukaryota</taxon>
        <taxon>Fungi</taxon>
        <taxon>Dikarya</taxon>
        <taxon>Ascomycota</taxon>
        <taxon>Pezizomycotina</taxon>
        <taxon>Sordariomycetes</taxon>
        <taxon>Xylariomycetidae</taxon>
        <taxon>Amphisphaeriales</taxon>
        <taxon>Apiosporaceae</taxon>
        <taxon>Neoarthrinium</taxon>
    </lineage>
</organism>
<dbReference type="AlphaFoldDB" id="A0A9P9W8E7"/>
<evidence type="ECO:0000313" key="2">
    <source>
        <dbReference type="EMBL" id="KAI1865611.1"/>
    </source>
</evidence>
<evidence type="ECO:0000313" key="3">
    <source>
        <dbReference type="Proteomes" id="UP000829685"/>
    </source>
</evidence>
<dbReference type="EMBL" id="JAFIMR010000021">
    <property type="protein sequence ID" value="KAI1865611.1"/>
    <property type="molecule type" value="Genomic_DNA"/>
</dbReference>
<dbReference type="Proteomes" id="UP000829685">
    <property type="component" value="Unassembled WGS sequence"/>
</dbReference>
<name>A0A9P9W8E7_9PEZI</name>
<reference evidence="1" key="1">
    <citation type="submission" date="2021-03" db="EMBL/GenBank/DDBJ databases">
        <title>Revisited historic fungal species revealed as producer of novel bioactive compounds through whole genome sequencing and comparative genomics.</title>
        <authorList>
            <person name="Vignolle G.A."/>
            <person name="Hochenegger N."/>
            <person name="Mach R.L."/>
            <person name="Mach-Aigner A.R."/>
            <person name="Javad Rahimi M."/>
            <person name="Salim K.A."/>
            <person name="Chan C.M."/>
            <person name="Lim L.B.L."/>
            <person name="Cai F."/>
            <person name="Druzhinina I.S."/>
            <person name="U'Ren J.M."/>
            <person name="Derntl C."/>
        </authorList>
    </citation>
    <scope>NUCLEOTIDE SEQUENCE</scope>
    <source>
        <strain evidence="1">TUCIM 5799</strain>
    </source>
</reference>
<gene>
    <name evidence="2" type="ORF">JX265_007934</name>
    <name evidence="1" type="ORF">JX265_013445</name>
</gene>
<comment type="caution">
    <text evidence="1">The sequence shown here is derived from an EMBL/GenBank/DDBJ whole genome shotgun (WGS) entry which is preliminary data.</text>
</comment>
<protein>
    <submittedName>
        <fullName evidence="1">Uncharacterized protein</fullName>
    </submittedName>
</protein>
<proteinExistence type="predicted"/>
<keyword evidence="3" id="KW-1185">Reference proteome</keyword>
<dbReference type="OrthoDB" id="5126878at2759"/>
<evidence type="ECO:0000313" key="1">
    <source>
        <dbReference type="EMBL" id="KAI1850483.1"/>
    </source>
</evidence>